<dbReference type="SUPFAM" id="SSF52922">
    <property type="entry name" value="TK C-terminal domain-like"/>
    <property type="match status" value="1"/>
</dbReference>
<evidence type="ECO:0000259" key="16">
    <source>
        <dbReference type="PROSITE" id="PS51379"/>
    </source>
</evidence>
<keyword evidence="7 14" id="KW-0479">Metal-binding</keyword>
<comment type="function">
    <text evidence="1 14">Catalyzes the ferredoxin-dependent oxidative decarboxylation of arylpyruvates.</text>
</comment>
<keyword evidence="17" id="KW-0670">Pyruvate</keyword>
<evidence type="ECO:0000256" key="3">
    <source>
        <dbReference type="ARBA" id="ARBA00012812"/>
    </source>
</evidence>
<sequence length="594" mass="65167">MKKLLTGNEAIARGAWEAGVKFATAYPGTPSTEILENVATYDGIVSEWAPNEKVAVEAAAGASIAGIRTLAAMKHVGVNVAADPIFTFAYLGVNGGSVIVTADEPGMHSSQNEQDNRNYARHAKMPMFEPSDSQEAKDMLKEAYEVSETYDCPVLYRMTTRVCHSKSIVECEDRVEVDDKEYVKDIMKNCPLPAHARVMQVKLAKNFEKLAEYTETSKWNYIEDNQKEIGVIASGVAFRYAKEVFGDTASYLKLGFSYPLPKKLIAEFAGKVKKIYVLEENDPILETEIKAMGIDVIGKDVFPTMGELTPERIREALYGKSEVTLAPDPEKIVGRPPAFCAGCPHRGIFYELGRRKNIMIFSDIGCYSLGLTPPYNATDAMICMGASISGGHGVAKAMDIKNNDMKVVSVIGDSTFFHSGMTSLMDVTYNKSNVLTVILDNRITGMTGHQENPGSGFDLKGEPAPIMDIETIVRALGVKNVRTVDPNNLEETDAALDWGLSNDEASVIITRWPCALKRFSQADKEEFPEAFKRHCKVDTDLCIGCKKCLKSGCPALAFNSTVPKKSGILEESCLGCEVCLQICPKHAIYVEEEK</sequence>
<feature type="binding site" evidence="15">
    <location>
        <position position="579"/>
    </location>
    <ligand>
        <name>[4Fe-4S] cluster</name>
        <dbReference type="ChEBI" id="CHEBI:49883"/>
        <label>2</label>
    </ligand>
</feature>
<dbReference type="NCBIfam" id="TIGR03336">
    <property type="entry name" value="IOR_alpha"/>
    <property type="match status" value="1"/>
</dbReference>
<dbReference type="PROSITE" id="PS51379">
    <property type="entry name" value="4FE4S_FER_2"/>
    <property type="match status" value="2"/>
</dbReference>
<dbReference type="CDD" id="cd02008">
    <property type="entry name" value="TPP_IOR_alpha"/>
    <property type="match status" value="1"/>
</dbReference>
<evidence type="ECO:0000256" key="6">
    <source>
        <dbReference type="ARBA" id="ARBA00022485"/>
    </source>
</evidence>
<dbReference type="FunFam" id="3.40.50.970:FF:000039">
    <property type="entry name" value="Indolepyruvate oxidoreductase subunit IorA"/>
    <property type="match status" value="1"/>
</dbReference>
<dbReference type="PIRSF" id="PIRSF006439">
    <property type="entry name" value="Indolepyruvate_ferr_oxidored"/>
    <property type="match status" value="1"/>
</dbReference>
<dbReference type="EC" id="1.2.7.8" evidence="3 14"/>
<dbReference type="Gene3D" id="3.30.70.20">
    <property type="match status" value="1"/>
</dbReference>
<feature type="domain" description="4Fe-4S ferredoxin-type" evidence="16">
    <location>
        <begin position="533"/>
        <end position="563"/>
    </location>
</feature>
<evidence type="ECO:0000256" key="4">
    <source>
        <dbReference type="ARBA" id="ARBA00017710"/>
    </source>
</evidence>
<keyword evidence="6 14" id="KW-0004">4Fe-4S</keyword>
<evidence type="ECO:0000256" key="8">
    <source>
        <dbReference type="ARBA" id="ARBA00022982"/>
    </source>
</evidence>
<dbReference type="PROSITE" id="PS00198">
    <property type="entry name" value="4FE4S_FER_1"/>
    <property type="match status" value="1"/>
</dbReference>
<comment type="subunit">
    <text evidence="2">Heterodimer of the IorA and IorB subunits.</text>
</comment>
<name>A0A4P9C6R8_EUBML</name>
<dbReference type="InterPro" id="IPR002880">
    <property type="entry name" value="Pyrv_Fd/Flavodoxin_OxRdtase_N"/>
</dbReference>
<reference evidence="17 18" key="1">
    <citation type="submission" date="2018-05" db="EMBL/GenBank/DDBJ databases">
        <title>Genome comparison of Eubacterium sp.</title>
        <authorList>
            <person name="Feng Y."/>
            <person name="Sanchez-Andrea I."/>
            <person name="Stams A.J.M."/>
            <person name="De Vos W.M."/>
        </authorList>
    </citation>
    <scope>NUCLEOTIDE SEQUENCE [LARGE SCALE GENOMIC DNA]</scope>
    <source>
        <strain evidence="17 18">YI</strain>
    </source>
</reference>
<dbReference type="InterPro" id="IPR017900">
    <property type="entry name" value="4Fe4S_Fe_S_CS"/>
</dbReference>
<keyword evidence="5 14" id="KW-0813">Transport</keyword>
<gene>
    <name evidence="17" type="primary">iorA</name>
    <name evidence="17" type="ORF">CPZ25_002830</name>
</gene>
<comment type="cofactor">
    <cofactor evidence="14 15">
        <name>[4Fe-4S] cluster</name>
        <dbReference type="ChEBI" id="CHEBI:49883"/>
    </cofactor>
    <text evidence="14 15">Binds 2 [4Fe-4S] clusters. In this family the first cluster has a non-standard and varying [4Fe-4S] binding motif CX(2)CX(2)CX(4-5)CP.</text>
</comment>
<comment type="catalytic activity">
    <reaction evidence="13 14">
        <text>indole-3-pyruvate + 2 oxidized [2Fe-2S]-[ferredoxin] + CoA = (indol-3-yl)acetyl-CoA + 2 reduced [2Fe-2S]-[ferredoxin] + CO2 + H(+)</text>
        <dbReference type="Rhea" id="RHEA:12645"/>
        <dbReference type="Rhea" id="RHEA-COMP:10000"/>
        <dbReference type="Rhea" id="RHEA-COMP:10001"/>
        <dbReference type="ChEBI" id="CHEBI:15378"/>
        <dbReference type="ChEBI" id="CHEBI:16526"/>
        <dbReference type="ChEBI" id="CHEBI:17640"/>
        <dbReference type="ChEBI" id="CHEBI:33737"/>
        <dbReference type="ChEBI" id="CHEBI:33738"/>
        <dbReference type="ChEBI" id="CHEBI:57271"/>
        <dbReference type="ChEBI" id="CHEBI:57287"/>
        <dbReference type="EC" id="1.2.7.8"/>
    </reaction>
</comment>
<dbReference type="PANTHER" id="PTHR43710">
    <property type="entry name" value="2-HYDROXYACYL-COA LYASE"/>
    <property type="match status" value="1"/>
</dbReference>
<accession>A0A4P9C6R8</accession>
<keyword evidence="11 14" id="KW-0411">Iron-sulfur</keyword>
<feature type="domain" description="4Fe-4S ferredoxin-type" evidence="16">
    <location>
        <begin position="564"/>
        <end position="593"/>
    </location>
</feature>
<keyword evidence="18" id="KW-1185">Reference proteome</keyword>
<feature type="binding site" evidence="15">
    <location>
        <position position="542"/>
    </location>
    <ligand>
        <name>[4Fe-4S] cluster</name>
        <dbReference type="ChEBI" id="CHEBI:49883"/>
        <label>1</label>
    </ligand>
</feature>
<evidence type="ECO:0000256" key="12">
    <source>
        <dbReference type="ARBA" id="ARBA00030514"/>
    </source>
</evidence>
<dbReference type="Pfam" id="PF02775">
    <property type="entry name" value="TPP_enzyme_C"/>
    <property type="match status" value="1"/>
</dbReference>
<dbReference type="InterPro" id="IPR029061">
    <property type="entry name" value="THDP-binding"/>
</dbReference>
<evidence type="ECO:0000256" key="11">
    <source>
        <dbReference type="ARBA" id="ARBA00023014"/>
    </source>
</evidence>
<evidence type="ECO:0000256" key="1">
    <source>
        <dbReference type="ARBA" id="ARBA00002995"/>
    </source>
</evidence>
<dbReference type="SUPFAM" id="SSF54862">
    <property type="entry name" value="4Fe-4S ferredoxins"/>
    <property type="match status" value="1"/>
</dbReference>
<dbReference type="PANTHER" id="PTHR43710:SF5">
    <property type="entry name" value="INDOLEPYRUVATE FERREDOXIN OXIDOREDUCTASE ALPHA SUBUNIT"/>
    <property type="match status" value="1"/>
</dbReference>
<evidence type="ECO:0000313" key="17">
    <source>
        <dbReference type="EMBL" id="QCT70292.1"/>
    </source>
</evidence>
<dbReference type="InterPro" id="IPR017721">
    <property type="entry name" value="IorA"/>
</dbReference>
<dbReference type="SUPFAM" id="SSF52518">
    <property type="entry name" value="Thiamin diphosphate-binding fold (THDP-binding)"/>
    <property type="match status" value="2"/>
</dbReference>
<dbReference type="InterPro" id="IPR045025">
    <property type="entry name" value="HACL1-like"/>
</dbReference>
<dbReference type="CDD" id="cd07034">
    <property type="entry name" value="TPP_PYR_PFOR_IOR-alpha_like"/>
    <property type="match status" value="1"/>
</dbReference>
<dbReference type="AlphaFoldDB" id="A0A4P9C6R8"/>
<dbReference type="Pfam" id="PF01855">
    <property type="entry name" value="POR_N"/>
    <property type="match status" value="1"/>
</dbReference>
<dbReference type="InterPro" id="IPR011766">
    <property type="entry name" value="TPP_enzyme_TPP-bd"/>
</dbReference>
<dbReference type="EMBL" id="CP029487">
    <property type="protein sequence ID" value="QCT70292.1"/>
    <property type="molecule type" value="Genomic_DNA"/>
</dbReference>
<organism evidence="17 18">
    <name type="scientific">Eubacterium maltosivorans</name>
    <dbReference type="NCBI Taxonomy" id="2041044"/>
    <lineage>
        <taxon>Bacteria</taxon>
        <taxon>Bacillati</taxon>
        <taxon>Bacillota</taxon>
        <taxon>Clostridia</taxon>
        <taxon>Eubacteriales</taxon>
        <taxon>Eubacteriaceae</taxon>
        <taxon>Eubacterium</taxon>
    </lineage>
</organism>
<dbReference type="Pfam" id="PF13237">
    <property type="entry name" value="Fer4_10"/>
    <property type="match status" value="1"/>
</dbReference>
<feature type="binding site" evidence="15">
    <location>
        <position position="573"/>
    </location>
    <ligand>
        <name>[4Fe-4S] cluster</name>
        <dbReference type="ChEBI" id="CHEBI:49883"/>
        <label>2</label>
    </ligand>
</feature>
<evidence type="ECO:0000256" key="14">
    <source>
        <dbReference type="PIRNR" id="PIRNR006439"/>
    </source>
</evidence>
<feature type="binding site" evidence="15">
    <location>
        <position position="583"/>
    </location>
    <ligand>
        <name>[4Fe-4S] cluster</name>
        <dbReference type="ChEBI" id="CHEBI:49883"/>
        <label>1</label>
    </ligand>
</feature>
<feature type="binding site" evidence="15">
    <location>
        <position position="553"/>
    </location>
    <ligand>
        <name>[4Fe-4S] cluster</name>
        <dbReference type="ChEBI" id="CHEBI:49883"/>
        <label>2</label>
    </ligand>
</feature>
<dbReference type="RefSeq" id="WP_096919934.1">
    <property type="nucleotide sequence ID" value="NZ_CP029487.1"/>
</dbReference>
<evidence type="ECO:0000256" key="15">
    <source>
        <dbReference type="PIRSR" id="PIRSR006439-50"/>
    </source>
</evidence>
<evidence type="ECO:0000256" key="13">
    <source>
        <dbReference type="ARBA" id="ARBA00048332"/>
    </source>
</evidence>
<protein>
    <recommendedName>
        <fullName evidence="4 14">Indolepyruvate oxidoreductase subunit IorA</fullName>
        <shortName evidence="14">IOR</shortName>
        <ecNumber evidence="3 14">1.2.7.8</ecNumber>
    </recommendedName>
    <alternativeName>
        <fullName evidence="12 14">Indolepyruvate ferredoxin oxidoreductase subunit alpha</fullName>
    </alternativeName>
</protein>
<evidence type="ECO:0000256" key="10">
    <source>
        <dbReference type="ARBA" id="ARBA00023004"/>
    </source>
</evidence>
<dbReference type="GO" id="GO:0051539">
    <property type="term" value="F:4 iron, 4 sulfur cluster binding"/>
    <property type="evidence" value="ECO:0007669"/>
    <property type="project" value="UniProtKB-UniRule"/>
</dbReference>
<dbReference type="Gene3D" id="3.40.50.970">
    <property type="match status" value="2"/>
</dbReference>
<dbReference type="KEGG" id="emt:CPZ25_002830"/>
<dbReference type="Gene3D" id="3.40.50.920">
    <property type="match status" value="1"/>
</dbReference>
<keyword evidence="10 14" id="KW-0408">Iron</keyword>
<keyword evidence="9 14" id="KW-0560">Oxidoreductase</keyword>
<dbReference type="InterPro" id="IPR009014">
    <property type="entry name" value="Transketo_C/PFOR_II"/>
</dbReference>
<dbReference type="InterPro" id="IPR017896">
    <property type="entry name" value="4Fe4S_Fe-S-bd"/>
</dbReference>
<evidence type="ECO:0000256" key="7">
    <source>
        <dbReference type="ARBA" id="ARBA00022723"/>
    </source>
</evidence>
<dbReference type="GO" id="GO:0043805">
    <property type="term" value="F:indolepyruvate ferredoxin oxidoreductase activity"/>
    <property type="evidence" value="ECO:0007669"/>
    <property type="project" value="UniProtKB-UniRule"/>
</dbReference>
<feature type="binding site" evidence="15">
    <location>
        <position position="548"/>
    </location>
    <ligand>
        <name>[4Fe-4S] cluster</name>
        <dbReference type="ChEBI" id="CHEBI:49883"/>
        <label>1</label>
    </ligand>
</feature>
<feature type="binding site" evidence="15">
    <location>
        <position position="545"/>
    </location>
    <ligand>
        <name>[4Fe-4S] cluster</name>
        <dbReference type="ChEBI" id="CHEBI:49883"/>
        <label>1</label>
    </ligand>
</feature>
<dbReference type="GO" id="GO:0046872">
    <property type="term" value="F:metal ion binding"/>
    <property type="evidence" value="ECO:0007669"/>
    <property type="project" value="UniProtKB-UniRule"/>
</dbReference>
<keyword evidence="8 14" id="KW-0249">Electron transport</keyword>
<evidence type="ECO:0000256" key="5">
    <source>
        <dbReference type="ARBA" id="ARBA00022448"/>
    </source>
</evidence>
<dbReference type="GO" id="GO:0030976">
    <property type="term" value="F:thiamine pyrophosphate binding"/>
    <property type="evidence" value="ECO:0007669"/>
    <property type="project" value="InterPro"/>
</dbReference>
<feature type="binding site" evidence="15">
    <location>
        <position position="576"/>
    </location>
    <ligand>
        <name>[4Fe-4S] cluster</name>
        <dbReference type="ChEBI" id="CHEBI:49883"/>
        <label>2</label>
    </ligand>
</feature>
<evidence type="ECO:0000256" key="2">
    <source>
        <dbReference type="ARBA" id="ARBA00011238"/>
    </source>
</evidence>
<evidence type="ECO:0000256" key="9">
    <source>
        <dbReference type="ARBA" id="ARBA00023002"/>
    </source>
</evidence>
<dbReference type="Proteomes" id="UP000218387">
    <property type="component" value="Chromosome"/>
</dbReference>
<evidence type="ECO:0000313" key="18">
    <source>
        <dbReference type="Proteomes" id="UP000218387"/>
    </source>
</evidence>
<proteinExistence type="predicted"/>